<keyword evidence="2" id="KW-1185">Reference proteome</keyword>
<dbReference type="AlphaFoldDB" id="A0AAQ3T236"/>
<proteinExistence type="predicted"/>
<evidence type="ECO:0000313" key="1">
    <source>
        <dbReference type="EMBL" id="WVZ65026.1"/>
    </source>
</evidence>
<dbReference type="EMBL" id="CP144747">
    <property type="protein sequence ID" value="WVZ65026.1"/>
    <property type="molecule type" value="Genomic_DNA"/>
</dbReference>
<gene>
    <name evidence="1" type="ORF">U9M48_014456</name>
</gene>
<organism evidence="1 2">
    <name type="scientific">Paspalum notatum var. saurae</name>
    <dbReference type="NCBI Taxonomy" id="547442"/>
    <lineage>
        <taxon>Eukaryota</taxon>
        <taxon>Viridiplantae</taxon>
        <taxon>Streptophyta</taxon>
        <taxon>Embryophyta</taxon>
        <taxon>Tracheophyta</taxon>
        <taxon>Spermatophyta</taxon>
        <taxon>Magnoliopsida</taxon>
        <taxon>Liliopsida</taxon>
        <taxon>Poales</taxon>
        <taxon>Poaceae</taxon>
        <taxon>PACMAD clade</taxon>
        <taxon>Panicoideae</taxon>
        <taxon>Andropogonodae</taxon>
        <taxon>Paspaleae</taxon>
        <taxon>Paspalinae</taxon>
        <taxon>Paspalum</taxon>
    </lineage>
</organism>
<evidence type="ECO:0000313" key="2">
    <source>
        <dbReference type="Proteomes" id="UP001341281"/>
    </source>
</evidence>
<reference evidence="1 2" key="1">
    <citation type="submission" date="2024-02" db="EMBL/GenBank/DDBJ databases">
        <title>High-quality chromosome-scale genome assembly of Pensacola bahiagrass (Paspalum notatum Flugge var. saurae).</title>
        <authorList>
            <person name="Vega J.M."/>
            <person name="Podio M."/>
            <person name="Orjuela J."/>
            <person name="Siena L.A."/>
            <person name="Pessino S.C."/>
            <person name="Combes M.C."/>
            <person name="Mariac C."/>
            <person name="Albertini E."/>
            <person name="Pupilli F."/>
            <person name="Ortiz J.P.A."/>
            <person name="Leblanc O."/>
        </authorList>
    </citation>
    <scope>NUCLEOTIDE SEQUENCE [LARGE SCALE GENOMIC DNA]</scope>
    <source>
        <strain evidence="1">R1</strain>
        <tissue evidence="1">Leaf</tissue>
    </source>
</reference>
<sequence>MNLPVPGEALGDSSFWNIIRASKRAEVEAIPVTRKSPEKLLKFRLLELAMLSGCSGRRASL</sequence>
<dbReference type="Proteomes" id="UP001341281">
    <property type="component" value="Chromosome 03"/>
</dbReference>
<protein>
    <submittedName>
        <fullName evidence="1">Uncharacterized protein</fullName>
    </submittedName>
</protein>
<accession>A0AAQ3T236</accession>
<name>A0AAQ3T236_PASNO</name>